<evidence type="ECO:0008006" key="10">
    <source>
        <dbReference type="Google" id="ProtNLM"/>
    </source>
</evidence>
<protein>
    <recommendedName>
        <fullName evidence="10">Aquaporin</fullName>
    </recommendedName>
</protein>
<dbReference type="VEuPathDB" id="CryptoDB:Cvel_17897"/>
<comment type="similarity">
    <text evidence="7">Belongs to the MIP/aquaporin (TC 1.A.8) family.</text>
</comment>
<name>A0A0G4FN46_9ALVE</name>
<evidence type="ECO:0000256" key="1">
    <source>
        <dbReference type="ARBA" id="ARBA00004127"/>
    </source>
</evidence>
<evidence type="ECO:0000256" key="5">
    <source>
        <dbReference type="ARBA" id="ARBA00022989"/>
    </source>
</evidence>
<dbReference type="GO" id="GO:0015250">
    <property type="term" value="F:water channel activity"/>
    <property type="evidence" value="ECO:0007669"/>
    <property type="project" value="TreeGrafter"/>
</dbReference>
<sequence>MTLGIYVCECVGGGDHRPHCTVQGKCALRLPPRLGKISTDKALLYTVAQIVGSFLGACVAAYLTKGQTILPGPGQGYEMGHVIIAEFFFSAFLVYTVLNVATTSKQSGNDYFGLAIGSVVVVGAVSVGGISGCCLNPAVSTGLGLAHMTFALATGASVEWAVLCTNLLTYFTIPLAGAVLAVFLFRFAREDEKSGLYVQLE</sequence>
<feature type="transmembrane region" description="Helical" evidence="8">
    <location>
        <begin position="114"/>
        <end position="140"/>
    </location>
</feature>
<evidence type="ECO:0000313" key="9">
    <source>
        <dbReference type="EMBL" id="CEM15669.1"/>
    </source>
</evidence>
<dbReference type="GO" id="GO:0012505">
    <property type="term" value="C:endomembrane system"/>
    <property type="evidence" value="ECO:0007669"/>
    <property type="project" value="UniProtKB-SubCell"/>
</dbReference>
<proteinExistence type="inferred from homology"/>
<reference evidence="9" key="1">
    <citation type="submission" date="2014-11" db="EMBL/GenBank/DDBJ databases">
        <authorList>
            <person name="Otto D Thomas"/>
            <person name="Naeem Raeece"/>
        </authorList>
    </citation>
    <scope>NUCLEOTIDE SEQUENCE</scope>
</reference>
<evidence type="ECO:0000256" key="7">
    <source>
        <dbReference type="RuleBase" id="RU000477"/>
    </source>
</evidence>
<dbReference type="PhylomeDB" id="A0A0G4FN46"/>
<organism evidence="9">
    <name type="scientific">Chromera velia CCMP2878</name>
    <dbReference type="NCBI Taxonomy" id="1169474"/>
    <lineage>
        <taxon>Eukaryota</taxon>
        <taxon>Sar</taxon>
        <taxon>Alveolata</taxon>
        <taxon>Colpodellida</taxon>
        <taxon>Chromeraceae</taxon>
        <taxon>Chromera</taxon>
    </lineage>
</organism>
<dbReference type="SUPFAM" id="SSF81338">
    <property type="entry name" value="Aquaporin-like"/>
    <property type="match status" value="1"/>
</dbReference>
<dbReference type="AlphaFoldDB" id="A0A0G4FN46"/>
<dbReference type="GO" id="GO:0005737">
    <property type="term" value="C:cytoplasm"/>
    <property type="evidence" value="ECO:0007669"/>
    <property type="project" value="UniProtKB-ARBA"/>
</dbReference>
<keyword evidence="3 7" id="KW-0812">Transmembrane</keyword>
<dbReference type="Gene3D" id="1.20.1080.10">
    <property type="entry name" value="Glycerol uptake facilitator protein"/>
    <property type="match status" value="1"/>
</dbReference>
<dbReference type="PANTHER" id="PTHR45665:SF9">
    <property type="entry name" value="AQUAPORIN-8"/>
    <property type="match status" value="1"/>
</dbReference>
<dbReference type="InterPro" id="IPR000425">
    <property type="entry name" value="MIP"/>
</dbReference>
<dbReference type="EMBL" id="CDMZ01000500">
    <property type="protein sequence ID" value="CEM15669.1"/>
    <property type="molecule type" value="Genomic_DNA"/>
</dbReference>
<dbReference type="PRINTS" id="PR00783">
    <property type="entry name" value="MINTRINSICP"/>
</dbReference>
<dbReference type="Pfam" id="PF00230">
    <property type="entry name" value="MIP"/>
    <property type="match status" value="1"/>
</dbReference>
<dbReference type="GO" id="GO:0016020">
    <property type="term" value="C:membrane"/>
    <property type="evidence" value="ECO:0007669"/>
    <property type="project" value="InterPro"/>
</dbReference>
<accession>A0A0G4FN46</accession>
<feature type="transmembrane region" description="Helical" evidence="8">
    <location>
        <begin position="83"/>
        <end position="102"/>
    </location>
</feature>
<dbReference type="GO" id="GO:0019755">
    <property type="term" value="P:one-carbon compound transport"/>
    <property type="evidence" value="ECO:0007669"/>
    <property type="project" value="UniProtKB-ARBA"/>
</dbReference>
<keyword evidence="2 7" id="KW-0813">Transport</keyword>
<keyword evidence="4" id="KW-0677">Repeat</keyword>
<gene>
    <name evidence="9" type="ORF">Cvel_17897</name>
</gene>
<dbReference type="InterPro" id="IPR034294">
    <property type="entry name" value="Aquaporin_transptr"/>
</dbReference>
<feature type="transmembrane region" description="Helical" evidence="8">
    <location>
        <begin position="42"/>
        <end position="63"/>
    </location>
</feature>
<keyword evidence="6 8" id="KW-0472">Membrane</keyword>
<keyword evidence="5 8" id="KW-1133">Transmembrane helix</keyword>
<evidence type="ECO:0000256" key="8">
    <source>
        <dbReference type="SAM" id="Phobius"/>
    </source>
</evidence>
<evidence type="ECO:0000256" key="2">
    <source>
        <dbReference type="ARBA" id="ARBA00022448"/>
    </source>
</evidence>
<dbReference type="PANTHER" id="PTHR45665">
    <property type="entry name" value="AQUAPORIN-8"/>
    <property type="match status" value="1"/>
</dbReference>
<comment type="subcellular location">
    <subcellularLocation>
        <location evidence="1">Endomembrane system</location>
        <topology evidence="1">Multi-pass membrane protein</topology>
    </subcellularLocation>
</comment>
<dbReference type="InterPro" id="IPR023271">
    <property type="entry name" value="Aquaporin-like"/>
</dbReference>
<evidence type="ECO:0000256" key="4">
    <source>
        <dbReference type="ARBA" id="ARBA00022737"/>
    </source>
</evidence>
<evidence type="ECO:0000256" key="6">
    <source>
        <dbReference type="ARBA" id="ARBA00023136"/>
    </source>
</evidence>
<feature type="transmembrane region" description="Helical" evidence="8">
    <location>
        <begin position="160"/>
        <end position="185"/>
    </location>
</feature>
<evidence type="ECO:0000256" key="3">
    <source>
        <dbReference type="ARBA" id="ARBA00022692"/>
    </source>
</evidence>